<dbReference type="STRING" id="569365.A0A0D2A310"/>
<dbReference type="GeneID" id="27340627"/>
<dbReference type="OrthoDB" id="10250730at2759"/>
<dbReference type="AlphaFoldDB" id="A0A0D2A310"/>
<dbReference type="VEuPathDB" id="FungiDB:PV07_01433"/>
<name>A0A0D2A310_9EURO</name>
<protein>
    <recommendedName>
        <fullName evidence="3">Metallo-beta-lactamase domain-containing protein</fullName>
    </recommendedName>
</protein>
<dbReference type="Proteomes" id="UP000054466">
    <property type="component" value="Unassembled WGS sequence"/>
</dbReference>
<evidence type="ECO:0000313" key="2">
    <source>
        <dbReference type="Proteomes" id="UP000054466"/>
    </source>
</evidence>
<reference evidence="1 2" key="1">
    <citation type="submission" date="2015-01" db="EMBL/GenBank/DDBJ databases">
        <title>The Genome Sequence of Cladophialophora immunda CBS83496.</title>
        <authorList>
            <consortium name="The Broad Institute Genomics Platform"/>
            <person name="Cuomo C."/>
            <person name="de Hoog S."/>
            <person name="Gorbushina A."/>
            <person name="Stielow B."/>
            <person name="Teixiera M."/>
            <person name="Abouelleil A."/>
            <person name="Chapman S.B."/>
            <person name="Priest M."/>
            <person name="Young S.K."/>
            <person name="Wortman J."/>
            <person name="Nusbaum C."/>
            <person name="Birren B."/>
        </authorList>
    </citation>
    <scope>NUCLEOTIDE SEQUENCE [LARGE SCALE GENOMIC DNA]</scope>
    <source>
        <strain evidence="1 2">CBS 83496</strain>
    </source>
</reference>
<keyword evidence="2" id="KW-1185">Reference proteome</keyword>
<evidence type="ECO:0000313" key="1">
    <source>
        <dbReference type="EMBL" id="KIW34666.1"/>
    </source>
</evidence>
<gene>
    <name evidence="1" type="ORF">PV07_01433</name>
</gene>
<evidence type="ECO:0008006" key="3">
    <source>
        <dbReference type="Google" id="ProtNLM"/>
    </source>
</evidence>
<organism evidence="1 2">
    <name type="scientific">Cladophialophora immunda</name>
    <dbReference type="NCBI Taxonomy" id="569365"/>
    <lineage>
        <taxon>Eukaryota</taxon>
        <taxon>Fungi</taxon>
        <taxon>Dikarya</taxon>
        <taxon>Ascomycota</taxon>
        <taxon>Pezizomycotina</taxon>
        <taxon>Eurotiomycetes</taxon>
        <taxon>Chaetothyriomycetidae</taxon>
        <taxon>Chaetothyriales</taxon>
        <taxon>Herpotrichiellaceae</taxon>
        <taxon>Cladophialophora</taxon>
    </lineage>
</organism>
<dbReference type="HOGENOM" id="CLU_2413080_0_0_1"/>
<dbReference type="RefSeq" id="XP_016254882.1">
    <property type="nucleotide sequence ID" value="XM_016387954.1"/>
</dbReference>
<dbReference type="EMBL" id="KN847040">
    <property type="protein sequence ID" value="KIW34666.1"/>
    <property type="molecule type" value="Genomic_DNA"/>
</dbReference>
<sequence>MTVKAQAFIESVVPGLQQIEIPDAAFLIDNEATGQKVLFDLGVRKDYWNLPPVLLSLLARGVSVTSLKTQNDITEILEDNKIDLGEICMSWY</sequence>
<proteinExistence type="predicted"/>
<accession>A0A0D2A310</accession>